<feature type="compositionally biased region" description="Low complexity" evidence="18">
    <location>
        <begin position="1206"/>
        <end position="1217"/>
    </location>
</feature>
<dbReference type="KEGG" id="csol:105367460"/>
<dbReference type="GeneID" id="105367460"/>
<keyword evidence="9 17" id="KW-0067">ATP-binding</keyword>
<keyword evidence="11 19" id="KW-0472">Membrane</keyword>
<dbReference type="FunFam" id="2.10.220.10:FF:000024">
    <property type="entry name" value="Receptor protein-tyrosine kinase"/>
    <property type="match status" value="1"/>
</dbReference>
<dbReference type="Gene3D" id="3.30.200.20">
    <property type="entry name" value="Phosphorylase Kinase, domain 1"/>
    <property type="match status" value="1"/>
</dbReference>
<evidence type="ECO:0000256" key="13">
    <source>
        <dbReference type="ARBA" id="ARBA00023170"/>
    </source>
</evidence>
<dbReference type="InterPro" id="IPR017441">
    <property type="entry name" value="Protein_kinase_ATP_BS"/>
</dbReference>
<evidence type="ECO:0000256" key="3">
    <source>
        <dbReference type="ARBA" id="ARBA00022473"/>
    </source>
</evidence>
<keyword evidence="20" id="KW-0732">Signal</keyword>
<dbReference type="FunFam" id="2.10.220.10:FF:000001">
    <property type="entry name" value="Receptor protein-tyrosine kinase"/>
    <property type="match status" value="1"/>
</dbReference>
<dbReference type="PANTHER" id="PTHR24416:SF566">
    <property type="entry name" value="EPIDERMAL GROWTH FACTOR RECEPTOR"/>
    <property type="match status" value="1"/>
</dbReference>
<dbReference type="PROSITE" id="PS00109">
    <property type="entry name" value="PROTEIN_KINASE_TYR"/>
    <property type="match status" value="1"/>
</dbReference>
<protein>
    <recommendedName>
        <fullName evidence="16">Epidermal growth factor receptor</fullName>
        <ecNumber evidence="2">2.7.10.1</ecNumber>
    </recommendedName>
</protein>
<keyword evidence="12" id="KW-0829">Tyrosine-protein kinase</keyword>
<evidence type="ECO:0000256" key="1">
    <source>
        <dbReference type="ARBA" id="ARBA00004479"/>
    </source>
</evidence>
<dbReference type="PROSITE" id="PS50011">
    <property type="entry name" value="PROTEIN_KINASE_DOM"/>
    <property type="match status" value="1"/>
</dbReference>
<dbReference type="GO" id="GO:0008284">
    <property type="term" value="P:positive regulation of cell population proliferation"/>
    <property type="evidence" value="ECO:0007669"/>
    <property type="project" value="TreeGrafter"/>
</dbReference>
<dbReference type="InterPro" id="IPR000494">
    <property type="entry name" value="Rcpt_L-dom"/>
</dbReference>
<evidence type="ECO:0000256" key="10">
    <source>
        <dbReference type="ARBA" id="ARBA00022989"/>
    </source>
</evidence>
<dbReference type="InterPro" id="IPR008266">
    <property type="entry name" value="Tyr_kinase_AS"/>
</dbReference>
<feature type="signal peptide" evidence="20">
    <location>
        <begin position="1"/>
        <end position="38"/>
    </location>
</feature>
<proteinExistence type="predicted"/>
<dbReference type="RefSeq" id="XP_011504481.1">
    <property type="nucleotide sequence ID" value="XM_011506179.1"/>
</dbReference>
<dbReference type="InterPro" id="IPR000719">
    <property type="entry name" value="Prot_kinase_dom"/>
</dbReference>
<dbReference type="SUPFAM" id="SSF56112">
    <property type="entry name" value="Protein kinase-like (PK-like)"/>
    <property type="match status" value="1"/>
</dbReference>
<evidence type="ECO:0000256" key="9">
    <source>
        <dbReference type="ARBA" id="ARBA00022840"/>
    </source>
</evidence>
<evidence type="ECO:0000256" key="7">
    <source>
        <dbReference type="ARBA" id="ARBA00022741"/>
    </source>
</evidence>
<evidence type="ECO:0000256" key="14">
    <source>
        <dbReference type="ARBA" id="ARBA00023180"/>
    </source>
</evidence>
<dbReference type="GO" id="GO:0038127">
    <property type="term" value="P:ERBB signaling pathway"/>
    <property type="evidence" value="ECO:0007669"/>
    <property type="project" value="UniProtKB-ARBA"/>
</dbReference>
<dbReference type="InterPro" id="IPR050122">
    <property type="entry name" value="RTK"/>
</dbReference>
<dbReference type="SUPFAM" id="SSF57184">
    <property type="entry name" value="Growth factor receptor domain"/>
    <property type="match status" value="3"/>
</dbReference>
<dbReference type="Pfam" id="PF01030">
    <property type="entry name" value="Recep_L_domain"/>
    <property type="match status" value="2"/>
</dbReference>
<keyword evidence="6 19" id="KW-0812">Transmembrane</keyword>
<evidence type="ECO:0000256" key="5">
    <source>
        <dbReference type="ARBA" id="ARBA00022679"/>
    </source>
</evidence>
<feature type="transmembrane region" description="Helical" evidence="19">
    <location>
        <begin position="817"/>
        <end position="838"/>
    </location>
</feature>
<evidence type="ECO:0000256" key="16">
    <source>
        <dbReference type="ARBA" id="ARBA00074007"/>
    </source>
</evidence>
<sequence>MSGQRRLRLAGLQSTPGRSLWCYLALLLASTGSWCVEADLNSEFVKGKICIGTNGRLSVPSNKQHHYRNLRDRYTNCTYVDGNLEITWLQNDKFDLSFLQYIREVTGYVLISHVDVPKIVLPRLQIIRGRTLFKLNIHDDEFALFATMCQMYNLEMPALRDILNGSVGMYNNYNLCHIKTINWEEIITGPNRRYSYVYNFTSPERICPECDKSCEQGCWGDGPENCQRFSKTNCSPQCWQGRCFGPNPRECCHLFCAGGCTGPKQSDCLACKNFYDDGVCTQECPPMQKYNPTTYSWEANPDGKYAYGATCVRKCPEHLLKDSGACVRSCPPKKKAQNGECVPCEGPCPKTCQGVTEVHSGNIDSFKDCTIIEGSISILDQSFKGYQHIYSNFSFGSRYDAMHPDKLEVFSTLKEITGFLNIQGDHHDFKNLSYFRNLEVIGGRTLTEYFASLYIVKTSLVSLGLNSLRKINSGSVAILENKNLCYAGTINWDKIRKSPEHESLLSNNKNETDCIKEDLVCDEQCSKEGCWGPGPDQCLSCKNFILENVCIKDCNSPGIYQADDQNCKPCHEECNGTCTGPNPEHCTACKNVRDGPYCVPECPSSKYNDNGQCRHCHENCVGGCEGPENNIGPNGCHSCEKAIMNGRHVPEGCLQKKEPCPDGHYYEWVSPQEQGALKPLAGKAICRKCHTHCKKCTGFGTHEQVCQQCVKFKRGEHCEEECPADHFVEPDTQVCIPCYPECRGCYGAGPNQCYKCRNLKIYVEGGDPNDNTTAFNCTEACPPEYPHKIFSGGDSELYCSQELVGFGLQYDTELQPAILGGVGILVIIFLSFAGLLMYQWRLRVKAKENTVKMTMALTGLDDNEPLRPTGVKPNLAKLRIIKEEEMRKGGILGYGAFGNVYKGVWVPEGENVKIPVAIKVLHEGTGANTSKEFLDEAYIMASVEHPNLLQLLAVCMTSQMMLVTQLMPLGCLLDFVRNNKDKIGSKPLLNWCTQIARGMAYLEERRLVHRDLAARNVLVQTGNCVKITDFGLAKLLDINEEQYKAAGGKMPIKWLALECIQHRIFTHKSDVWAFGVTIWEVLTYGGRPYENVPARNVPELLEKGERLPQPQICTIDVYMIMIKCWMLDAESRPSFKELAEDFAKMSRDPGRYLAIKGDKYMRLPSYSLQDEKEMIRNLASAMDGPEALVEADEYLQPKCRAPLPPNLLSNSTSGSSPPGTPIKVCWPNGGSLSTDSPTPQNQQNWDRELLRYGAALMHGGGLTLGNSNSGIGGGVGGGGSSHEGTNSIQRSMHYAHPNGHCGQLTVLPGSDTSSSRYCSDPLKMVGVRDCDVTDDGFISETSMHQQAHVRGGVKLELPIDEDDYLMPSPQLPATKTQYMDLIGEANPIESMPKRLNNGYRQYPEFLTIPGKTSLDNPEYIMSQDDGPLTPQTLGIPTSPNPLDKVLANGAFGGISQLRQRSSEEESDHEYYNDFDRLERELQPLKPLRKNETTV</sequence>
<evidence type="ECO:0000256" key="20">
    <source>
        <dbReference type="SAM" id="SignalP"/>
    </source>
</evidence>
<comment type="catalytic activity">
    <reaction evidence="15">
        <text>L-tyrosyl-[protein] + ATP = O-phospho-L-tyrosyl-[protein] + ADP + H(+)</text>
        <dbReference type="Rhea" id="RHEA:10596"/>
        <dbReference type="Rhea" id="RHEA-COMP:10136"/>
        <dbReference type="Rhea" id="RHEA-COMP:20101"/>
        <dbReference type="ChEBI" id="CHEBI:15378"/>
        <dbReference type="ChEBI" id="CHEBI:30616"/>
        <dbReference type="ChEBI" id="CHEBI:46858"/>
        <dbReference type="ChEBI" id="CHEBI:61978"/>
        <dbReference type="ChEBI" id="CHEBI:456216"/>
        <dbReference type="EC" id="2.7.10.1"/>
    </reaction>
</comment>
<dbReference type="Pfam" id="PF14843">
    <property type="entry name" value="GF_recep_IV"/>
    <property type="match status" value="1"/>
</dbReference>
<dbReference type="GO" id="GO:0043235">
    <property type="term" value="C:receptor complex"/>
    <property type="evidence" value="ECO:0007669"/>
    <property type="project" value="TreeGrafter"/>
</dbReference>
<dbReference type="SMART" id="SM00261">
    <property type="entry name" value="FU"/>
    <property type="match status" value="7"/>
</dbReference>
<dbReference type="Proteomes" id="UP000695007">
    <property type="component" value="Unplaced"/>
</dbReference>
<evidence type="ECO:0000256" key="11">
    <source>
        <dbReference type="ARBA" id="ARBA00023136"/>
    </source>
</evidence>
<dbReference type="PRINTS" id="PR00109">
    <property type="entry name" value="TYRKINASE"/>
</dbReference>
<dbReference type="InterPro" id="IPR032778">
    <property type="entry name" value="GF_recep_IV"/>
</dbReference>
<evidence type="ECO:0000313" key="23">
    <source>
        <dbReference type="RefSeq" id="XP_011504481.1"/>
    </source>
</evidence>
<dbReference type="InterPro" id="IPR001245">
    <property type="entry name" value="Ser-Thr/Tyr_kinase_cat_dom"/>
</dbReference>
<evidence type="ECO:0000256" key="19">
    <source>
        <dbReference type="SAM" id="Phobius"/>
    </source>
</evidence>
<dbReference type="GO" id="GO:0009925">
    <property type="term" value="C:basal plasma membrane"/>
    <property type="evidence" value="ECO:0007669"/>
    <property type="project" value="TreeGrafter"/>
</dbReference>
<dbReference type="InterPro" id="IPR011009">
    <property type="entry name" value="Kinase-like_dom_sf"/>
</dbReference>
<keyword evidence="13 23" id="KW-0675">Receptor</keyword>
<keyword evidence="3" id="KW-0217">Developmental protein</keyword>
<gene>
    <name evidence="23" type="primary">LOC105367460</name>
</gene>
<dbReference type="Pfam" id="PF00757">
    <property type="entry name" value="Furin-like"/>
    <property type="match status" value="1"/>
</dbReference>
<dbReference type="Gene3D" id="1.10.510.10">
    <property type="entry name" value="Transferase(Phosphotransferase) domain 1"/>
    <property type="match status" value="1"/>
</dbReference>
<keyword evidence="5" id="KW-0808">Transferase</keyword>
<dbReference type="Gene3D" id="3.80.20.20">
    <property type="entry name" value="Receptor L-domain"/>
    <property type="match status" value="2"/>
</dbReference>
<dbReference type="FunFam" id="1.10.510.10:FF:000233">
    <property type="entry name" value="receptor tyrosine-protein kinase erbB-3"/>
    <property type="match status" value="1"/>
</dbReference>
<dbReference type="GO" id="GO:0043066">
    <property type="term" value="P:negative regulation of apoptotic process"/>
    <property type="evidence" value="ECO:0007669"/>
    <property type="project" value="TreeGrafter"/>
</dbReference>
<name>A0AAJ6YUB6_9HYME</name>
<evidence type="ECO:0000256" key="4">
    <source>
        <dbReference type="ARBA" id="ARBA00022553"/>
    </source>
</evidence>
<dbReference type="EC" id="2.7.10.1" evidence="2"/>
<evidence type="ECO:0000256" key="2">
    <source>
        <dbReference type="ARBA" id="ARBA00011902"/>
    </source>
</evidence>
<keyword evidence="14" id="KW-0325">Glycoprotein</keyword>
<dbReference type="GO" id="GO:0004714">
    <property type="term" value="F:transmembrane receptor protein tyrosine kinase activity"/>
    <property type="evidence" value="ECO:0007669"/>
    <property type="project" value="UniProtKB-EC"/>
</dbReference>
<evidence type="ECO:0000256" key="6">
    <source>
        <dbReference type="ARBA" id="ARBA00022692"/>
    </source>
</evidence>
<dbReference type="GO" id="GO:0005524">
    <property type="term" value="F:ATP binding"/>
    <property type="evidence" value="ECO:0007669"/>
    <property type="project" value="UniProtKB-UniRule"/>
</dbReference>
<dbReference type="GO" id="GO:0022008">
    <property type="term" value="P:neurogenesis"/>
    <property type="evidence" value="ECO:0007669"/>
    <property type="project" value="TreeGrafter"/>
</dbReference>
<dbReference type="InterPro" id="IPR036941">
    <property type="entry name" value="Rcpt_L-dom_sf"/>
</dbReference>
<evidence type="ECO:0000256" key="18">
    <source>
        <dbReference type="SAM" id="MobiDB-lite"/>
    </source>
</evidence>
<feature type="chain" id="PRO_5042592546" description="Epidermal growth factor receptor" evidence="20">
    <location>
        <begin position="39"/>
        <end position="1494"/>
    </location>
</feature>
<evidence type="ECO:0000256" key="8">
    <source>
        <dbReference type="ARBA" id="ARBA00022777"/>
    </source>
</evidence>
<dbReference type="InterPro" id="IPR006212">
    <property type="entry name" value="Furin_repeat"/>
</dbReference>
<dbReference type="SUPFAM" id="SSF52058">
    <property type="entry name" value="L domain-like"/>
    <property type="match status" value="2"/>
</dbReference>
<evidence type="ECO:0000256" key="12">
    <source>
        <dbReference type="ARBA" id="ARBA00023137"/>
    </source>
</evidence>
<reference evidence="23" key="1">
    <citation type="submission" date="2025-08" db="UniProtKB">
        <authorList>
            <consortium name="RefSeq"/>
        </authorList>
    </citation>
    <scope>IDENTIFICATION</scope>
</reference>
<evidence type="ECO:0000256" key="15">
    <source>
        <dbReference type="ARBA" id="ARBA00051243"/>
    </source>
</evidence>
<evidence type="ECO:0000256" key="17">
    <source>
        <dbReference type="PROSITE-ProRule" id="PRU10141"/>
    </source>
</evidence>
<dbReference type="Pfam" id="PF07714">
    <property type="entry name" value="PK_Tyr_Ser-Thr"/>
    <property type="match status" value="1"/>
</dbReference>
<dbReference type="CDD" id="cd05057">
    <property type="entry name" value="PTKc_EGFR_like"/>
    <property type="match status" value="1"/>
</dbReference>
<dbReference type="PROSITE" id="PS00107">
    <property type="entry name" value="PROTEIN_KINASE_ATP"/>
    <property type="match status" value="1"/>
</dbReference>
<comment type="subcellular location">
    <subcellularLocation>
        <location evidence="1">Membrane</location>
        <topology evidence="1">Single-pass type I membrane protein</topology>
    </subcellularLocation>
</comment>
<accession>A0AAJ6YUB6</accession>
<dbReference type="CDD" id="cd00064">
    <property type="entry name" value="FU"/>
    <property type="match status" value="5"/>
</dbReference>
<dbReference type="SMART" id="SM00219">
    <property type="entry name" value="TyrKc"/>
    <property type="match status" value="1"/>
</dbReference>
<feature type="transmembrane region" description="Helical" evidence="19">
    <location>
        <begin position="948"/>
        <end position="967"/>
    </location>
</feature>
<dbReference type="FunFam" id="3.30.200.20:FF:000422">
    <property type="entry name" value="Receptor protein-tyrosine kinase"/>
    <property type="match status" value="1"/>
</dbReference>
<organism evidence="22 23">
    <name type="scientific">Ceratosolen solmsi marchali</name>
    <dbReference type="NCBI Taxonomy" id="326594"/>
    <lineage>
        <taxon>Eukaryota</taxon>
        <taxon>Metazoa</taxon>
        <taxon>Ecdysozoa</taxon>
        <taxon>Arthropoda</taxon>
        <taxon>Hexapoda</taxon>
        <taxon>Insecta</taxon>
        <taxon>Pterygota</taxon>
        <taxon>Neoptera</taxon>
        <taxon>Endopterygota</taxon>
        <taxon>Hymenoptera</taxon>
        <taxon>Apocrita</taxon>
        <taxon>Proctotrupomorpha</taxon>
        <taxon>Chalcidoidea</taxon>
        <taxon>Agaonidae</taxon>
        <taxon>Agaoninae</taxon>
        <taxon>Ceratosolen</taxon>
    </lineage>
</organism>
<dbReference type="PANTHER" id="PTHR24416">
    <property type="entry name" value="TYROSINE-PROTEIN KINASE RECEPTOR"/>
    <property type="match status" value="1"/>
</dbReference>
<keyword evidence="7 17" id="KW-0547">Nucleotide-binding</keyword>
<evidence type="ECO:0000313" key="22">
    <source>
        <dbReference type="Proteomes" id="UP000695007"/>
    </source>
</evidence>
<dbReference type="FunFam" id="3.80.20.20:FF:000009">
    <property type="entry name" value="Receptor protein-tyrosine kinase"/>
    <property type="match status" value="1"/>
</dbReference>
<feature type="region of interest" description="Disordered" evidence="18">
    <location>
        <begin position="1205"/>
        <end position="1242"/>
    </location>
</feature>
<dbReference type="CTD" id="1956"/>
<feature type="compositionally biased region" description="Polar residues" evidence="18">
    <location>
        <begin position="1230"/>
        <end position="1242"/>
    </location>
</feature>
<dbReference type="InterPro" id="IPR020635">
    <property type="entry name" value="Tyr_kinase_cat_dom"/>
</dbReference>
<dbReference type="InterPro" id="IPR006211">
    <property type="entry name" value="Furin-like_Cys-rich_dom"/>
</dbReference>
<feature type="binding site" evidence="17">
    <location>
        <position position="919"/>
    </location>
    <ligand>
        <name>ATP</name>
        <dbReference type="ChEBI" id="CHEBI:30616"/>
    </ligand>
</feature>
<keyword evidence="22" id="KW-1185">Reference proteome</keyword>
<evidence type="ECO:0000259" key="21">
    <source>
        <dbReference type="PROSITE" id="PS50011"/>
    </source>
</evidence>
<keyword evidence="4" id="KW-0597">Phosphoprotein</keyword>
<keyword evidence="8" id="KW-0418">Kinase</keyword>
<dbReference type="Gene3D" id="2.10.220.10">
    <property type="entry name" value="Hormone Receptor, Insulin-like Growth Factor Receptor 1, Chain A, domain 2"/>
    <property type="match status" value="3"/>
</dbReference>
<keyword evidence="10 19" id="KW-1133">Transmembrane helix</keyword>
<feature type="domain" description="Protein kinase" evidence="21">
    <location>
        <begin position="886"/>
        <end position="1153"/>
    </location>
</feature>
<dbReference type="InterPro" id="IPR009030">
    <property type="entry name" value="Growth_fac_rcpt_cys_sf"/>
</dbReference>